<dbReference type="InterPro" id="IPR011611">
    <property type="entry name" value="PfkB_dom"/>
</dbReference>
<dbReference type="EMBL" id="MAIC01000014">
    <property type="protein sequence ID" value="OPB75378.1"/>
    <property type="molecule type" value="Genomic_DNA"/>
</dbReference>
<keyword evidence="2" id="KW-0808">Transferase</keyword>
<evidence type="ECO:0000313" key="6">
    <source>
        <dbReference type="EMBL" id="OPB92933.1"/>
    </source>
</evidence>
<organism evidence="5 8">
    <name type="scientific">Elizabethkingia ursingii</name>
    <dbReference type="NCBI Taxonomy" id="1756150"/>
    <lineage>
        <taxon>Bacteria</taxon>
        <taxon>Pseudomonadati</taxon>
        <taxon>Bacteroidota</taxon>
        <taxon>Flavobacteriia</taxon>
        <taxon>Flavobacteriales</taxon>
        <taxon>Weeksellaceae</taxon>
        <taxon>Elizabethkingia</taxon>
    </lineage>
</organism>
<dbReference type="PANTHER" id="PTHR43320:SF2">
    <property type="entry name" value="2-DEHYDRO-3-DEOXYGLUCONOKINASE_2-DEHYDRO-3-DEOXYGALACTONOKINASE"/>
    <property type="match status" value="1"/>
</dbReference>
<dbReference type="InterPro" id="IPR052700">
    <property type="entry name" value="Carb_kinase_PfkB-like"/>
</dbReference>
<dbReference type="Gene3D" id="3.40.1190.20">
    <property type="match status" value="1"/>
</dbReference>
<reference evidence="5 8" key="1">
    <citation type="submission" date="2016-06" db="EMBL/GenBank/DDBJ databases">
        <authorList>
            <person name="Nicholson A.C."/>
        </authorList>
    </citation>
    <scope>NUCLEOTIDE SEQUENCE [LARGE SCALE GENOMIC DNA]</scope>
    <source>
        <strain evidence="5 8">G4123</strain>
    </source>
</reference>
<proteinExistence type="inferred from homology"/>
<comment type="similarity">
    <text evidence="1">Belongs to the carbohydrate kinase PfkB family.</text>
</comment>
<gene>
    <name evidence="5" type="ORF">BAY32_07540</name>
    <name evidence="6" type="ORF">BB021_00590</name>
</gene>
<accession>A0AAJ3NCX9</accession>
<dbReference type="InterPro" id="IPR029056">
    <property type="entry name" value="Ribokinase-like"/>
</dbReference>
<dbReference type="EMBL" id="MBDS01000002">
    <property type="protein sequence ID" value="OPB92933.1"/>
    <property type="molecule type" value="Genomic_DNA"/>
</dbReference>
<dbReference type="Proteomes" id="UP000190816">
    <property type="component" value="Unassembled WGS sequence"/>
</dbReference>
<dbReference type="Pfam" id="PF00294">
    <property type="entry name" value="PfkB"/>
    <property type="match status" value="1"/>
</dbReference>
<dbReference type="Proteomes" id="UP000190016">
    <property type="component" value="Unassembled WGS sequence"/>
</dbReference>
<evidence type="ECO:0000313" key="8">
    <source>
        <dbReference type="Proteomes" id="UP000190816"/>
    </source>
</evidence>
<comment type="caution">
    <text evidence="5">The sequence shown here is derived from an EMBL/GenBank/DDBJ whole genome shotgun (WGS) entry which is preliminary data.</text>
</comment>
<keyword evidence="7" id="KW-1185">Reference proteome</keyword>
<dbReference type="RefSeq" id="WP_078403833.1">
    <property type="nucleotide sequence ID" value="NZ_CP016377.1"/>
</dbReference>
<reference evidence="6 7" key="2">
    <citation type="submission" date="2016-07" db="EMBL/GenBank/DDBJ databases">
        <title>Revisiting the Taxonomy of the Elizabethkingia Genus based on Whole-Genome Sequencing, Optical Mapping, and MALDI-TOF.</title>
        <authorList>
            <person name="Nicholson A.C."/>
        </authorList>
    </citation>
    <scope>NUCLEOTIDE SEQUENCE [LARGE SCALE GENOMIC DNA]</scope>
    <source>
        <strain evidence="6 7">C1558</strain>
    </source>
</reference>
<dbReference type="CDD" id="cd01166">
    <property type="entry name" value="KdgK"/>
    <property type="match status" value="1"/>
</dbReference>
<evidence type="ECO:0000313" key="5">
    <source>
        <dbReference type="EMBL" id="OPB75378.1"/>
    </source>
</evidence>
<dbReference type="KEGG" id="ego:BBD34_13785"/>
<dbReference type="PANTHER" id="PTHR43320">
    <property type="entry name" value="SUGAR KINASE"/>
    <property type="match status" value="1"/>
</dbReference>
<feature type="domain" description="Carbohydrate kinase PfkB" evidence="4">
    <location>
        <begin position="30"/>
        <end position="315"/>
    </location>
</feature>
<dbReference type="GO" id="GO:0016301">
    <property type="term" value="F:kinase activity"/>
    <property type="evidence" value="ECO:0007669"/>
    <property type="project" value="UniProtKB-KW"/>
</dbReference>
<sequence>MKDNTSSIKVTTFGELLLRMHVSGGNRFTQTKELQVYTGGAEANVCILLSQLGINTHYVTRLPDNDLAQLALNELHKYKVDTADCIYGGERMGLYFVESGNQIRASQVIYDRNNSAFSTINEEDINWDTVLSESSLFHWSGISPGVSNNAALMCKKAIVSAHNKGIDISSDFNFRSKLWQYGKHPSEIMPELLYYSTITIADLNSSEIYFGLDINKNDSHSDRFLRVYEMLKEKMPYLKTLAMSFRISEGATQVYYYGMLLHEDKLYESKKARLHIITDQIGTGDAFCAGLLYGLTGNFSGQETIDMAIACGALKQSIPGDFAIISPSEIDHFINHNSSNRINR</sequence>
<dbReference type="SUPFAM" id="SSF53613">
    <property type="entry name" value="Ribokinase-like"/>
    <property type="match status" value="1"/>
</dbReference>
<name>A0AAJ3NCX9_9FLAO</name>
<protein>
    <submittedName>
        <fullName evidence="5">Ribokinase</fullName>
    </submittedName>
</protein>
<keyword evidence="3" id="KW-0418">Kinase</keyword>
<evidence type="ECO:0000313" key="7">
    <source>
        <dbReference type="Proteomes" id="UP000190016"/>
    </source>
</evidence>
<evidence type="ECO:0000256" key="1">
    <source>
        <dbReference type="ARBA" id="ARBA00010688"/>
    </source>
</evidence>
<evidence type="ECO:0000256" key="2">
    <source>
        <dbReference type="ARBA" id="ARBA00022679"/>
    </source>
</evidence>
<evidence type="ECO:0000259" key="4">
    <source>
        <dbReference type="Pfam" id="PF00294"/>
    </source>
</evidence>
<evidence type="ECO:0000256" key="3">
    <source>
        <dbReference type="ARBA" id="ARBA00022777"/>
    </source>
</evidence>
<dbReference type="AlphaFoldDB" id="A0AAJ3NCX9"/>